<dbReference type="EMBL" id="JAFBBU010000001">
    <property type="protein sequence ID" value="MBM7473526.1"/>
    <property type="molecule type" value="Genomic_DNA"/>
</dbReference>
<feature type="transmembrane region" description="Helical" evidence="1">
    <location>
        <begin position="60"/>
        <end position="82"/>
    </location>
</feature>
<name>A0ABS2L9H1_9MICO</name>
<protein>
    <submittedName>
        <fullName evidence="2">Glycopeptide antibiotics resistance protein</fullName>
    </submittedName>
</protein>
<keyword evidence="1" id="KW-0812">Transmembrane</keyword>
<feature type="transmembrane region" description="Helical" evidence="1">
    <location>
        <begin position="29"/>
        <end position="48"/>
    </location>
</feature>
<keyword evidence="1" id="KW-0472">Membrane</keyword>
<accession>A0ABS2L9H1</accession>
<dbReference type="RefSeq" id="WP_239518336.1">
    <property type="nucleotide sequence ID" value="NZ_BAAAHT010000001.1"/>
</dbReference>
<dbReference type="Proteomes" id="UP000776164">
    <property type="component" value="Unassembled WGS sequence"/>
</dbReference>
<evidence type="ECO:0000313" key="3">
    <source>
        <dbReference type="Proteomes" id="UP000776164"/>
    </source>
</evidence>
<reference evidence="2 3" key="1">
    <citation type="submission" date="2021-01" db="EMBL/GenBank/DDBJ databases">
        <title>Sequencing the genomes of 1000 actinobacteria strains.</title>
        <authorList>
            <person name="Klenk H.-P."/>
        </authorList>
    </citation>
    <scope>NUCLEOTIDE SEQUENCE [LARGE SCALE GENOMIC DNA]</scope>
    <source>
        <strain evidence="2 3">DSM 13057</strain>
    </source>
</reference>
<comment type="caution">
    <text evidence="2">The sequence shown here is derived from an EMBL/GenBank/DDBJ whole genome shotgun (WGS) entry which is preliminary data.</text>
</comment>
<proteinExistence type="predicted"/>
<evidence type="ECO:0000256" key="1">
    <source>
        <dbReference type="SAM" id="Phobius"/>
    </source>
</evidence>
<gene>
    <name evidence="2" type="ORF">JOE66_003160</name>
</gene>
<keyword evidence="3" id="KW-1185">Reference proteome</keyword>
<evidence type="ECO:0000313" key="2">
    <source>
        <dbReference type="EMBL" id="MBM7473526.1"/>
    </source>
</evidence>
<keyword evidence="1" id="KW-1133">Transmembrane helix</keyword>
<organism evidence="2 3">
    <name type="scientific">Subtercola frigoramans</name>
    <dbReference type="NCBI Taxonomy" id="120298"/>
    <lineage>
        <taxon>Bacteria</taxon>
        <taxon>Bacillati</taxon>
        <taxon>Actinomycetota</taxon>
        <taxon>Actinomycetes</taxon>
        <taxon>Micrococcales</taxon>
        <taxon>Microbacteriaceae</taxon>
        <taxon>Subtercola</taxon>
    </lineage>
</organism>
<sequence>MSDIPEFPVETVAGDDIVTIHRAPRYFRFFAVGAIAGVVVAIILTLAFSGSQGFNLAQVFGFLALVFVVVGIGVGAVVALLIERSARRSARTITVERLEGGDEE</sequence>